<evidence type="ECO:0000313" key="3">
    <source>
        <dbReference type="Proteomes" id="UP000321793"/>
    </source>
</evidence>
<protein>
    <submittedName>
        <fullName evidence="2">Uncharacterized protein</fullName>
    </submittedName>
</protein>
<dbReference type="EMBL" id="BKBA01000008">
    <property type="protein sequence ID" value="GEQ13752.1"/>
    <property type="molecule type" value="Genomic_DNA"/>
</dbReference>
<feature type="chain" id="PRO_5022178268" evidence="1">
    <location>
        <begin position="22"/>
        <end position="46"/>
    </location>
</feature>
<dbReference type="AlphaFoldDB" id="A0A512T0K4"/>
<evidence type="ECO:0000313" key="2">
    <source>
        <dbReference type="EMBL" id="GEQ13752.1"/>
    </source>
</evidence>
<sequence length="46" mass="4735">MRRLISVLLLSLATFLVPVGAHQLAADTAGEVTAGTIIWPGGCPNC</sequence>
<name>A0A512T0K4_9MICO</name>
<evidence type="ECO:0000256" key="1">
    <source>
        <dbReference type="SAM" id="SignalP"/>
    </source>
</evidence>
<accession>A0A512T0K4</accession>
<gene>
    <name evidence="2" type="ORF">KLO01_17990</name>
</gene>
<dbReference type="RefSeq" id="WP_186827979.1">
    <property type="nucleotide sequence ID" value="NZ_BAABDN010000001.1"/>
</dbReference>
<dbReference type="Proteomes" id="UP000321793">
    <property type="component" value="Unassembled WGS sequence"/>
</dbReference>
<keyword evidence="1" id="KW-0732">Signal</keyword>
<proteinExistence type="predicted"/>
<reference evidence="2 3" key="1">
    <citation type="submission" date="2019-07" db="EMBL/GenBank/DDBJ databases">
        <title>Whole genome shotgun sequence of Knoellia locipacati NBRC 109775.</title>
        <authorList>
            <person name="Hosoyama A."/>
            <person name="Uohara A."/>
            <person name="Ohji S."/>
            <person name="Ichikawa N."/>
        </authorList>
    </citation>
    <scope>NUCLEOTIDE SEQUENCE [LARGE SCALE GENOMIC DNA]</scope>
    <source>
        <strain evidence="2 3">NBRC 109775</strain>
    </source>
</reference>
<organism evidence="2 3">
    <name type="scientific">Knoellia locipacati</name>
    <dbReference type="NCBI Taxonomy" id="882824"/>
    <lineage>
        <taxon>Bacteria</taxon>
        <taxon>Bacillati</taxon>
        <taxon>Actinomycetota</taxon>
        <taxon>Actinomycetes</taxon>
        <taxon>Micrococcales</taxon>
        <taxon>Intrasporangiaceae</taxon>
        <taxon>Knoellia</taxon>
    </lineage>
</organism>
<feature type="signal peptide" evidence="1">
    <location>
        <begin position="1"/>
        <end position="21"/>
    </location>
</feature>
<comment type="caution">
    <text evidence="2">The sequence shown here is derived from an EMBL/GenBank/DDBJ whole genome shotgun (WGS) entry which is preliminary data.</text>
</comment>
<keyword evidence="3" id="KW-1185">Reference proteome</keyword>